<comment type="caution">
    <text evidence="2">The sequence shown here is derived from an EMBL/GenBank/DDBJ whole genome shotgun (WGS) entry which is preliminary data.</text>
</comment>
<dbReference type="AlphaFoldDB" id="A0AAN8PKY0"/>
<dbReference type="PANTHER" id="PTHR10174:SF213">
    <property type="entry name" value="CRAL-TRIO DOMAIN-CONTAINING PROTEIN"/>
    <property type="match status" value="1"/>
</dbReference>
<dbReference type="SUPFAM" id="SSF46938">
    <property type="entry name" value="CRAL/TRIO N-terminal domain"/>
    <property type="match status" value="1"/>
</dbReference>
<dbReference type="PRINTS" id="PR00180">
    <property type="entry name" value="CRETINALDHBP"/>
</dbReference>
<evidence type="ECO:0000313" key="2">
    <source>
        <dbReference type="EMBL" id="KAK6636450.1"/>
    </source>
</evidence>
<organism evidence="2 3">
    <name type="scientific">Polyplax serrata</name>
    <name type="common">Common mouse louse</name>
    <dbReference type="NCBI Taxonomy" id="468196"/>
    <lineage>
        <taxon>Eukaryota</taxon>
        <taxon>Metazoa</taxon>
        <taxon>Ecdysozoa</taxon>
        <taxon>Arthropoda</taxon>
        <taxon>Hexapoda</taxon>
        <taxon>Insecta</taxon>
        <taxon>Pterygota</taxon>
        <taxon>Neoptera</taxon>
        <taxon>Paraneoptera</taxon>
        <taxon>Psocodea</taxon>
        <taxon>Troctomorpha</taxon>
        <taxon>Phthiraptera</taxon>
        <taxon>Anoplura</taxon>
        <taxon>Polyplacidae</taxon>
        <taxon>Polyplax</taxon>
    </lineage>
</organism>
<proteinExistence type="predicted"/>
<dbReference type="Gene3D" id="3.40.525.10">
    <property type="entry name" value="CRAL-TRIO lipid binding domain"/>
    <property type="match status" value="1"/>
</dbReference>
<feature type="domain" description="CRAL-TRIO" evidence="1">
    <location>
        <begin position="93"/>
        <end position="276"/>
    </location>
</feature>
<dbReference type="CDD" id="cd00170">
    <property type="entry name" value="SEC14"/>
    <property type="match status" value="1"/>
</dbReference>
<dbReference type="InterPro" id="IPR036273">
    <property type="entry name" value="CRAL/TRIO_N_dom_sf"/>
</dbReference>
<dbReference type="GO" id="GO:1902936">
    <property type="term" value="F:phosphatidylinositol bisphosphate binding"/>
    <property type="evidence" value="ECO:0007669"/>
    <property type="project" value="TreeGrafter"/>
</dbReference>
<gene>
    <name evidence="2" type="ORF">RUM43_010111</name>
</gene>
<name>A0AAN8PKY0_POLSC</name>
<evidence type="ECO:0000259" key="1">
    <source>
        <dbReference type="PROSITE" id="PS50191"/>
    </source>
</evidence>
<dbReference type="Proteomes" id="UP001372834">
    <property type="component" value="Unassembled WGS sequence"/>
</dbReference>
<dbReference type="PANTHER" id="PTHR10174">
    <property type="entry name" value="ALPHA-TOCOPHEROL TRANSFER PROTEIN-RELATED"/>
    <property type="match status" value="1"/>
</dbReference>
<dbReference type="EMBL" id="JAWJWE010000004">
    <property type="protein sequence ID" value="KAK6636450.1"/>
    <property type="molecule type" value="Genomic_DNA"/>
</dbReference>
<dbReference type="InterPro" id="IPR001251">
    <property type="entry name" value="CRAL-TRIO_dom"/>
</dbReference>
<evidence type="ECO:0000313" key="3">
    <source>
        <dbReference type="Proteomes" id="UP001372834"/>
    </source>
</evidence>
<protein>
    <recommendedName>
        <fullName evidence="1">CRAL-TRIO domain-containing protein</fullName>
    </recommendedName>
</protein>
<dbReference type="GO" id="GO:0016020">
    <property type="term" value="C:membrane"/>
    <property type="evidence" value="ECO:0007669"/>
    <property type="project" value="TreeGrafter"/>
</dbReference>
<reference evidence="2 3" key="1">
    <citation type="submission" date="2023-10" db="EMBL/GenBank/DDBJ databases">
        <title>Genomes of two closely related lineages of the louse Polyplax serrata with different host specificities.</title>
        <authorList>
            <person name="Martinu J."/>
            <person name="Tarabai H."/>
            <person name="Stefka J."/>
            <person name="Hypsa V."/>
        </authorList>
    </citation>
    <scope>NUCLEOTIDE SEQUENCE [LARGE SCALE GENOMIC DNA]</scope>
    <source>
        <strain evidence="2">HR10_N</strain>
    </source>
</reference>
<dbReference type="Pfam" id="PF00650">
    <property type="entry name" value="CRAL_TRIO"/>
    <property type="match status" value="1"/>
</dbReference>
<dbReference type="InterPro" id="IPR036865">
    <property type="entry name" value="CRAL-TRIO_dom_sf"/>
</dbReference>
<dbReference type="SUPFAM" id="SSF52087">
    <property type="entry name" value="CRAL/TRIO domain"/>
    <property type="match status" value="1"/>
</dbReference>
<accession>A0AAN8PKY0</accession>
<sequence length="329" mass="37619">MSMLKKLNPHDDLLKNSEKILCKIGERRLSITQVFSETELELWKKSQSKELITLREWLKKQPHLPQGVSDQQLLALLHSCSNSIEQTKGKIDSYYTIRTHAPEIFFNRSVTSKQMVLARKITRISPLRFATPEGYNAIFIDSVDPDVANYSFVEAMKIASLAIDVLVHCFPQEKGNVLVFDMKNSAVAHVIKTNLTTLKKAMVYVQKALPFVLKQIHVINAFPLIQQIQLLIKPFVDDNLSKMIHIHMQDNMESFYEFIPRKSLPKDYGGEADSLQDLNEKLYQLMLNYDPFLKSMDALVVDENKRTSASPISGDLFGVQGSFRKLDLD</sequence>
<dbReference type="PROSITE" id="PS50191">
    <property type="entry name" value="CRAL_TRIO"/>
    <property type="match status" value="1"/>
</dbReference>